<gene>
    <name evidence="6" type="ORF">D3874_03400</name>
</gene>
<keyword evidence="1" id="KW-0805">Transcription regulation</keyword>
<proteinExistence type="predicted"/>
<dbReference type="Pfam" id="PF14246">
    <property type="entry name" value="TetR_C_7"/>
    <property type="match status" value="1"/>
</dbReference>
<comment type="caution">
    <text evidence="6">The sequence shown here is derived from an EMBL/GenBank/DDBJ whole genome shotgun (WGS) entry which is preliminary data.</text>
</comment>
<evidence type="ECO:0000313" key="7">
    <source>
        <dbReference type="Proteomes" id="UP000284605"/>
    </source>
</evidence>
<evidence type="ECO:0000256" key="3">
    <source>
        <dbReference type="ARBA" id="ARBA00023163"/>
    </source>
</evidence>
<accession>A0A418WUD3</accession>
<evidence type="ECO:0000256" key="2">
    <source>
        <dbReference type="ARBA" id="ARBA00023125"/>
    </source>
</evidence>
<dbReference type="InterPro" id="IPR009057">
    <property type="entry name" value="Homeodomain-like_sf"/>
</dbReference>
<feature type="DNA-binding region" description="H-T-H motif" evidence="4">
    <location>
        <begin position="26"/>
        <end position="45"/>
    </location>
</feature>
<dbReference type="PANTHER" id="PTHR30055">
    <property type="entry name" value="HTH-TYPE TRANSCRIPTIONAL REGULATOR RUTR"/>
    <property type="match status" value="1"/>
</dbReference>
<name>A0A418WUD3_9PROT</name>
<dbReference type="InterPro" id="IPR050109">
    <property type="entry name" value="HTH-type_TetR-like_transc_reg"/>
</dbReference>
<dbReference type="FunFam" id="1.10.10.60:FF:000141">
    <property type="entry name" value="TetR family transcriptional regulator"/>
    <property type="match status" value="1"/>
</dbReference>
<feature type="domain" description="HTH tetR-type" evidence="5">
    <location>
        <begin position="3"/>
        <end position="63"/>
    </location>
</feature>
<keyword evidence="2 4" id="KW-0238">DNA-binding</keyword>
<dbReference type="AlphaFoldDB" id="A0A418WUD3"/>
<dbReference type="InterPro" id="IPR039536">
    <property type="entry name" value="TetR_C_Proteobacteria"/>
</dbReference>
<dbReference type="PANTHER" id="PTHR30055:SF146">
    <property type="entry name" value="HTH-TYPE TRANSCRIPTIONAL DUAL REGULATOR CECR"/>
    <property type="match status" value="1"/>
</dbReference>
<dbReference type="Gene3D" id="1.10.357.10">
    <property type="entry name" value="Tetracycline Repressor, domain 2"/>
    <property type="match status" value="1"/>
</dbReference>
<dbReference type="PROSITE" id="PS50977">
    <property type="entry name" value="HTH_TETR_2"/>
    <property type="match status" value="1"/>
</dbReference>
<dbReference type="Proteomes" id="UP000284605">
    <property type="component" value="Unassembled WGS sequence"/>
</dbReference>
<dbReference type="SUPFAM" id="SSF46689">
    <property type="entry name" value="Homeodomain-like"/>
    <property type="match status" value="1"/>
</dbReference>
<dbReference type="RefSeq" id="WP_119776505.1">
    <property type="nucleotide sequence ID" value="NZ_QYUK01000008.1"/>
</dbReference>
<sequence length="187" mass="20734">MASSKVDAILVAARTLFLEAGFDGVNLDSVAARAGVSRQTVYNRFGGKEALFRAVVERHWTLLKEGAFLPGPGIDPRTDTPAVILRRIAEKVRSFVVHADQVAFTRLVVAESRRLPWIAEDFYALGKAPAVDAFVDCLRQMHAAGSIDCPKPVLAAHQFLGLIQEFMIWPMSWPSAPQRPPCRRPRR</sequence>
<keyword evidence="7" id="KW-1185">Reference proteome</keyword>
<evidence type="ECO:0000256" key="1">
    <source>
        <dbReference type="ARBA" id="ARBA00023015"/>
    </source>
</evidence>
<dbReference type="Gene3D" id="1.10.10.60">
    <property type="entry name" value="Homeodomain-like"/>
    <property type="match status" value="1"/>
</dbReference>
<evidence type="ECO:0000256" key="4">
    <source>
        <dbReference type="PROSITE-ProRule" id="PRU00335"/>
    </source>
</evidence>
<keyword evidence="3" id="KW-0804">Transcription</keyword>
<reference evidence="6 7" key="1">
    <citation type="submission" date="2018-09" db="EMBL/GenBank/DDBJ databases">
        <authorList>
            <person name="Zhu H."/>
        </authorList>
    </citation>
    <scope>NUCLEOTIDE SEQUENCE [LARGE SCALE GENOMIC DNA]</scope>
    <source>
        <strain evidence="6 7">K1W22B-8</strain>
    </source>
</reference>
<dbReference type="PRINTS" id="PR00455">
    <property type="entry name" value="HTHTETR"/>
</dbReference>
<protein>
    <submittedName>
        <fullName evidence="6">TetR/AcrR family transcriptional regulator</fullName>
    </submittedName>
</protein>
<organism evidence="6 7">
    <name type="scientific">Oleomonas cavernae</name>
    <dbReference type="NCBI Taxonomy" id="2320859"/>
    <lineage>
        <taxon>Bacteria</taxon>
        <taxon>Pseudomonadati</taxon>
        <taxon>Pseudomonadota</taxon>
        <taxon>Alphaproteobacteria</taxon>
        <taxon>Acetobacterales</taxon>
        <taxon>Acetobacteraceae</taxon>
        <taxon>Oleomonas</taxon>
    </lineage>
</organism>
<dbReference type="InterPro" id="IPR001647">
    <property type="entry name" value="HTH_TetR"/>
</dbReference>
<dbReference type="EMBL" id="QYUK01000008">
    <property type="protein sequence ID" value="RJF94872.1"/>
    <property type="molecule type" value="Genomic_DNA"/>
</dbReference>
<evidence type="ECO:0000313" key="6">
    <source>
        <dbReference type="EMBL" id="RJF94872.1"/>
    </source>
</evidence>
<dbReference type="OrthoDB" id="9816431at2"/>
<evidence type="ECO:0000259" key="5">
    <source>
        <dbReference type="PROSITE" id="PS50977"/>
    </source>
</evidence>
<dbReference type="GO" id="GO:0000976">
    <property type="term" value="F:transcription cis-regulatory region binding"/>
    <property type="evidence" value="ECO:0007669"/>
    <property type="project" value="TreeGrafter"/>
</dbReference>
<dbReference type="Pfam" id="PF00440">
    <property type="entry name" value="TetR_N"/>
    <property type="match status" value="1"/>
</dbReference>
<dbReference type="GO" id="GO:0003700">
    <property type="term" value="F:DNA-binding transcription factor activity"/>
    <property type="evidence" value="ECO:0007669"/>
    <property type="project" value="TreeGrafter"/>
</dbReference>